<evidence type="ECO:0000259" key="6">
    <source>
        <dbReference type="PROSITE" id="PS50309"/>
    </source>
</evidence>
<dbReference type="GO" id="GO:0008017">
    <property type="term" value="F:microtubule binding"/>
    <property type="evidence" value="ECO:0007669"/>
    <property type="project" value="UniProtKB-ARBA"/>
</dbReference>
<evidence type="ECO:0000256" key="5">
    <source>
        <dbReference type="SAM" id="MobiDB-lite"/>
    </source>
</evidence>
<comment type="subcellular location">
    <subcellularLocation>
        <location evidence="1">Cytoplasm</location>
        <location evidence="1">Cytoskeleton</location>
    </subcellularLocation>
</comment>
<evidence type="ECO:0000313" key="8">
    <source>
        <dbReference type="Proteomes" id="UP001168972"/>
    </source>
</evidence>
<feature type="compositionally biased region" description="Low complexity" evidence="5">
    <location>
        <begin position="43"/>
        <end position="57"/>
    </location>
</feature>
<feature type="compositionally biased region" description="Low complexity" evidence="5">
    <location>
        <begin position="189"/>
        <end position="203"/>
    </location>
</feature>
<dbReference type="EMBL" id="JAQQBR010000005">
    <property type="protein sequence ID" value="KAK0175276.1"/>
    <property type="molecule type" value="Genomic_DNA"/>
</dbReference>
<dbReference type="Gene3D" id="3.10.20.230">
    <property type="entry name" value="Doublecortin domain"/>
    <property type="match status" value="1"/>
</dbReference>
<dbReference type="SMART" id="SM00537">
    <property type="entry name" value="DCX"/>
    <property type="match status" value="1"/>
</dbReference>
<reference evidence="7" key="1">
    <citation type="journal article" date="2023" name="bioRxiv">
        <title>Scaffold-level genome assemblies of two parasitoid biocontrol wasps reveal the parthenogenesis mechanism and an associated novel virus.</title>
        <authorList>
            <person name="Inwood S."/>
            <person name="Skelly J."/>
            <person name="Guhlin J."/>
            <person name="Harrop T."/>
            <person name="Goldson S."/>
            <person name="Dearden P."/>
        </authorList>
    </citation>
    <scope>NUCLEOTIDE SEQUENCE</scope>
    <source>
        <strain evidence="7">Lincoln</strain>
        <tissue evidence="7">Whole body</tissue>
    </source>
</reference>
<evidence type="ECO:0000256" key="4">
    <source>
        <dbReference type="ARBA" id="ARBA00023212"/>
    </source>
</evidence>
<dbReference type="InterPro" id="IPR003533">
    <property type="entry name" value="Doublecortin_dom"/>
</dbReference>
<protein>
    <recommendedName>
        <fullName evidence="6">Doublecortin domain-containing protein</fullName>
    </recommendedName>
</protein>
<organism evidence="7 8">
    <name type="scientific">Microctonus hyperodae</name>
    <name type="common">Parasitoid wasp</name>
    <dbReference type="NCBI Taxonomy" id="165561"/>
    <lineage>
        <taxon>Eukaryota</taxon>
        <taxon>Metazoa</taxon>
        <taxon>Ecdysozoa</taxon>
        <taxon>Arthropoda</taxon>
        <taxon>Hexapoda</taxon>
        <taxon>Insecta</taxon>
        <taxon>Pterygota</taxon>
        <taxon>Neoptera</taxon>
        <taxon>Endopterygota</taxon>
        <taxon>Hymenoptera</taxon>
        <taxon>Apocrita</taxon>
        <taxon>Ichneumonoidea</taxon>
        <taxon>Braconidae</taxon>
        <taxon>Euphorinae</taxon>
        <taxon>Microctonus</taxon>
    </lineage>
</organism>
<evidence type="ECO:0000313" key="7">
    <source>
        <dbReference type="EMBL" id="KAK0175276.1"/>
    </source>
</evidence>
<feature type="compositionally biased region" description="Basic and acidic residues" evidence="5">
    <location>
        <begin position="169"/>
        <end position="178"/>
    </location>
</feature>
<dbReference type="PROSITE" id="PS50309">
    <property type="entry name" value="DC"/>
    <property type="match status" value="1"/>
</dbReference>
<name>A0AA39FTK3_MICHY</name>
<proteinExistence type="predicted"/>
<keyword evidence="4" id="KW-0206">Cytoskeleton</keyword>
<dbReference type="InterPro" id="IPR036572">
    <property type="entry name" value="Doublecortin_dom_sf"/>
</dbReference>
<dbReference type="PANTHER" id="PTHR23004:SF11">
    <property type="entry name" value="PROTEIN RPI-1"/>
    <property type="match status" value="1"/>
</dbReference>
<feature type="compositionally biased region" description="Polar residues" evidence="5">
    <location>
        <begin position="77"/>
        <end position="96"/>
    </location>
</feature>
<evidence type="ECO:0000256" key="3">
    <source>
        <dbReference type="ARBA" id="ARBA00022737"/>
    </source>
</evidence>
<sequence length="353" mass="38398">MIATNHSQASRANSRIGQYDEHHNGTSSKTNGITVNNGGGSVGNNVPTTTTPTSSNNQENISNEGMQEAPHCEDSAKTLNPRATVTVGSGNKSGIENKTLGEHAIDDESDEEDEEDAEEVDGDEEEEEDDDDDDEDNNEKNGVRNNSILRRKDGIGSGSNGTRMMAETTGDHERREITTRSGGVGGGTTMPIGMGMVGNMGELSGSGSGGASGGGMGGYWRHSRPSSPRMPPPEQPEHRPKSRHENQIANITTTKYNNLGYWRARRVTFYKNGDPYFPGVEFRFKPGRDIGSLEALLDRLSLRLDLPRGARHIFSMDGDRKLNLDELEDGASYVVSSYKTFKLVIEGKCEEEK</sequence>
<keyword evidence="3" id="KW-0677">Repeat</keyword>
<dbReference type="Proteomes" id="UP001168972">
    <property type="component" value="Unassembled WGS sequence"/>
</dbReference>
<keyword evidence="8" id="KW-1185">Reference proteome</keyword>
<feature type="compositionally biased region" description="Gly residues" evidence="5">
    <location>
        <begin position="204"/>
        <end position="218"/>
    </location>
</feature>
<dbReference type="GO" id="GO:0005874">
    <property type="term" value="C:microtubule"/>
    <property type="evidence" value="ECO:0007669"/>
    <property type="project" value="TreeGrafter"/>
</dbReference>
<feature type="compositionally biased region" description="Acidic residues" evidence="5">
    <location>
        <begin position="107"/>
        <end position="137"/>
    </location>
</feature>
<evidence type="ECO:0000256" key="1">
    <source>
        <dbReference type="ARBA" id="ARBA00004245"/>
    </source>
</evidence>
<dbReference type="Pfam" id="PF03607">
    <property type="entry name" value="DCX"/>
    <property type="match status" value="1"/>
</dbReference>
<feature type="domain" description="Doublecortin" evidence="6">
    <location>
        <begin position="265"/>
        <end position="347"/>
    </location>
</feature>
<dbReference type="FunFam" id="3.10.20.230:FF:000018">
    <property type="entry name" value="Echinoderm microtubule-associated protein-like CG42247"/>
    <property type="match status" value="1"/>
</dbReference>
<evidence type="ECO:0000256" key="2">
    <source>
        <dbReference type="ARBA" id="ARBA00022490"/>
    </source>
</evidence>
<dbReference type="GO" id="GO:0035556">
    <property type="term" value="P:intracellular signal transduction"/>
    <property type="evidence" value="ECO:0007669"/>
    <property type="project" value="InterPro"/>
</dbReference>
<reference evidence="7" key="2">
    <citation type="submission" date="2023-03" db="EMBL/GenBank/DDBJ databases">
        <authorList>
            <person name="Inwood S.N."/>
            <person name="Skelly J.G."/>
            <person name="Guhlin J."/>
            <person name="Harrop T.W.R."/>
            <person name="Goldson S.G."/>
            <person name="Dearden P.K."/>
        </authorList>
    </citation>
    <scope>NUCLEOTIDE SEQUENCE</scope>
    <source>
        <strain evidence="7">Lincoln</strain>
        <tissue evidence="7">Whole body</tissue>
    </source>
</reference>
<dbReference type="AlphaFoldDB" id="A0AA39FTK3"/>
<dbReference type="PANTHER" id="PTHR23004">
    <property type="entry name" value="DOUBLECORTIN DOMAIN CONTAINING 2"/>
    <property type="match status" value="1"/>
</dbReference>
<feature type="compositionally biased region" description="Polar residues" evidence="5">
    <location>
        <begin position="1"/>
        <end position="16"/>
    </location>
</feature>
<feature type="compositionally biased region" description="Basic and acidic residues" evidence="5">
    <location>
        <begin position="235"/>
        <end position="245"/>
    </location>
</feature>
<dbReference type="SUPFAM" id="SSF89837">
    <property type="entry name" value="Doublecortin (DC)"/>
    <property type="match status" value="1"/>
</dbReference>
<gene>
    <name evidence="7" type="ORF">PV327_009037</name>
</gene>
<comment type="caution">
    <text evidence="7">The sequence shown here is derived from an EMBL/GenBank/DDBJ whole genome shotgun (WGS) entry which is preliminary data.</text>
</comment>
<feature type="region of interest" description="Disordered" evidence="5">
    <location>
        <begin position="1"/>
        <end position="245"/>
    </location>
</feature>
<dbReference type="GO" id="GO:0005815">
    <property type="term" value="C:microtubule organizing center"/>
    <property type="evidence" value="ECO:0007669"/>
    <property type="project" value="TreeGrafter"/>
</dbReference>
<accession>A0AA39FTK3</accession>
<keyword evidence="2" id="KW-0963">Cytoplasm</keyword>